<proteinExistence type="predicted"/>
<comment type="caution">
    <text evidence="1">The sequence shown here is derived from an EMBL/GenBank/DDBJ whole genome shotgun (WGS) entry which is preliminary data.</text>
</comment>
<evidence type="ECO:0000313" key="2">
    <source>
        <dbReference type="Proteomes" id="UP000827092"/>
    </source>
</evidence>
<dbReference type="EMBL" id="JAFNEN010001465">
    <property type="protein sequence ID" value="KAG8173856.1"/>
    <property type="molecule type" value="Genomic_DNA"/>
</dbReference>
<organism evidence="1 2">
    <name type="scientific">Oedothorax gibbosus</name>
    <dbReference type="NCBI Taxonomy" id="931172"/>
    <lineage>
        <taxon>Eukaryota</taxon>
        <taxon>Metazoa</taxon>
        <taxon>Ecdysozoa</taxon>
        <taxon>Arthropoda</taxon>
        <taxon>Chelicerata</taxon>
        <taxon>Arachnida</taxon>
        <taxon>Araneae</taxon>
        <taxon>Araneomorphae</taxon>
        <taxon>Entelegynae</taxon>
        <taxon>Araneoidea</taxon>
        <taxon>Linyphiidae</taxon>
        <taxon>Erigoninae</taxon>
        <taxon>Oedothorax</taxon>
    </lineage>
</organism>
<keyword evidence="2" id="KW-1185">Reference proteome</keyword>
<gene>
    <name evidence="1" type="ORF">JTE90_005935</name>
</gene>
<sequence length="81" mass="9629">MRTIKSVLETLKTFNLKDMVYWISEAWDEVKSAPYKVGENNYRYTEYRTSRKFNEGIDELLDLAMQLQLSESINKEDIRDG</sequence>
<dbReference type="AlphaFoldDB" id="A0AAV6TQ77"/>
<name>A0AAV6TQ77_9ARAC</name>
<reference evidence="1 2" key="1">
    <citation type="journal article" date="2022" name="Nat. Ecol. Evol.">
        <title>A masculinizing supergene underlies an exaggerated male reproductive morph in a spider.</title>
        <authorList>
            <person name="Hendrickx F."/>
            <person name="De Corte Z."/>
            <person name="Sonet G."/>
            <person name="Van Belleghem S.M."/>
            <person name="Kostlbacher S."/>
            <person name="Vangestel C."/>
        </authorList>
    </citation>
    <scope>NUCLEOTIDE SEQUENCE [LARGE SCALE GENOMIC DNA]</scope>
    <source>
        <strain evidence="1">W744_W776</strain>
    </source>
</reference>
<protein>
    <submittedName>
        <fullName evidence="1">Uncharacterized protein</fullName>
    </submittedName>
</protein>
<evidence type="ECO:0000313" key="1">
    <source>
        <dbReference type="EMBL" id="KAG8173856.1"/>
    </source>
</evidence>
<dbReference type="Proteomes" id="UP000827092">
    <property type="component" value="Unassembled WGS sequence"/>
</dbReference>
<accession>A0AAV6TQ77</accession>